<dbReference type="EMBL" id="CP042266">
    <property type="protein sequence ID" value="QDY81382.1"/>
    <property type="molecule type" value="Genomic_DNA"/>
</dbReference>
<dbReference type="GO" id="GO:0010333">
    <property type="term" value="F:terpene synthase activity"/>
    <property type="evidence" value="ECO:0007669"/>
    <property type="project" value="InterPro"/>
</dbReference>
<comment type="cofactor">
    <cofactor evidence="2">
        <name>Mg(2+)</name>
        <dbReference type="ChEBI" id="CHEBI:18420"/>
    </cofactor>
</comment>
<keyword evidence="2" id="KW-0479">Metal-binding</keyword>
<dbReference type="InterPro" id="IPR034686">
    <property type="entry name" value="Terpene_cyclase-like_2"/>
</dbReference>
<dbReference type="Proteomes" id="UP000320580">
    <property type="component" value="Chromosome"/>
</dbReference>
<evidence type="ECO:0000313" key="4">
    <source>
        <dbReference type="Proteomes" id="UP000320580"/>
    </source>
</evidence>
<dbReference type="Pfam" id="PF19086">
    <property type="entry name" value="Terpene_syn_C_2"/>
    <property type="match status" value="1"/>
</dbReference>
<keyword evidence="2" id="KW-0460">Magnesium</keyword>
<name>A0A5B8IS19_9ACTN</name>
<dbReference type="OrthoDB" id="3676909at2"/>
<evidence type="ECO:0000256" key="1">
    <source>
        <dbReference type="ARBA" id="ARBA00023239"/>
    </source>
</evidence>
<dbReference type="EC" id="4.2.3.-" evidence="2"/>
<evidence type="ECO:0000313" key="3">
    <source>
        <dbReference type="EMBL" id="QDY81382.1"/>
    </source>
</evidence>
<dbReference type="SFLD" id="SFLDS00005">
    <property type="entry name" value="Isoprenoid_Synthase_Type_I"/>
    <property type="match status" value="1"/>
</dbReference>
<gene>
    <name evidence="3" type="ORF">FQU76_29495</name>
</gene>
<dbReference type="KEGG" id="sqz:FQU76_29495"/>
<reference evidence="3 4" key="1">
    <citation type="submission" date="2019-07" db="EMBL/GenBank/DDBJ databases">
        <authorList>
            <person name="Zhu P."/>
        </authorList>
    </citation>
    <scope>NUCLEOTIDE SEQUENCE [LARGE SCALE GENOMIC DNA]</scope>
    <source>
        <strain evidence="3 4">SSL-25</strain>
    </source>
</reference>
<dbReference type="PANTHER" id="PTHR35201:SF4">
    <property type="entry name" value="BETA-PINACENE SYNTHASE-RELATED"/>
    <property type="match status" value="1"/>
</dbReference>
<dbReference type="InterPro" id="IPR008949">
    <property type="entry name" value="Isoprenoid_synthase_dom_sf"/>
</dbReference>
<dbReference type="Gene3D" id="1.10.600.10">
    <property type="entry name" value="Farnesyl Diphosphate Synthase"/>
    <property type="match status" value="1"/>
</dbReference>
<accession>A0A5B8IS19</accession>
<keyword evidence="1 2" id="KW-0456">Lyase</keyword>
<evidence type="ECO:0000256" key="2">
    <source>
        <dbReference type="RuleBase" id="RU366034"/>
    </source>
</evidence>
<dbReference type="SUPFAM" id="SSF48576">
    <property type="entry name" value="Terpenoid synthases"/>
    <property type="match status" value="1"/>
</dbReference>
<protein>
    <recommendedName>
        <fullName evidence="2">Terpene synthase</fullName>
        <ecNumber evidence="2">4.2.3.-</ecNumber>
    </recommendedName>
</protein>
<dbReference type="AlphaFoldDB" id="A0A5B8IS19"/>
<dbReference type="SFLD" id="SFLDG01020">
    <property type="entry name" value="Terpene_Cyclase_Like_2"/>
    <property type="match status" value="1"/>
</dbReference>
<dbReference type="GO" id="GO:0046872">
    <property type="term" value="F:metal ion binding"/>
    <property type="evidence" value="ECO:0007669"/>
    <property type="project" value="UniProtKB-KW"/>
</dbReference>
<comment type="similarity">
    <text evidence="2">Belongs to the terpene synthase family.</text>
</comment>
<proteinExistence type="inferred from homology"/>
<keyword evidence="4" id="KW-1185">Reference proteome</keyword>
<dbReference type="PANTHER" id="PTHR35201">
    <property type="entry name" value="TERPENE SYNTHASE"/>
    <property type="match status" value="1"/>
</dbReference>
<organism evidence="3 4">
    <name type="scientific">Streptomyces qinzhouensis</name>
    <dbReference type="NCBI Taxonomy" id="2599401"/>
    <lineage>
        <taxon>Bacteria</taxon>
        <taxon>Bacillati</taxon>
        <taxon>Actinomycetota</taxon>
        <taxon>Actinomycetes</taxon>
        <taxon>Kitasatosporales</taxon>
        <taxon>Streptomycetaceae</taxon>
        <taxon>Streptomyces</taxon>
    </lineage>
</organism>
<sequence length="336" mass="38259">MPHVEFHVPFEKRDNPDLPAVRAHNLAWLEHFGLVVGKKAQRQYLKADIADFCSMAHPGARGEDLNAVVDAWSWMVFPDDLFDGPAGRDPDTVTRLCRRFAAIVDDWPHTRPGPANPMEAALHDMWGRLTAGMPAPWVRHRSRLWTAFIMSQADEAGNRDHGHPPALSDYLPMRRVTIAVRPTLLVERVGRFQVPGAITAHPLWQRLHDLWIDAVGHVNDVYSLEKDESFGEVSNIVLVLEHQQHFTRDRAIRTVQDLVRTKTTELQRLQAVLRDPGSHPAGFTPADRDAIDRYLTGMRDYTAANYHYSRHVPRYSAHGGTTSQRLSYVQHLRTHL</sequence>